<feature type="transmembrane region" description="Helical" evidence="8">
    <location>
        <begin position="100"/>
        <end position="120"/>
    </location>
</feature>
<dbReference type="AlphaFoldDB" id="A0A4Y3R742"/>
<feature type="transmembrane region" description="Helical" evidence="8">
    <location>
        <begin position="67"/>
        <end position="88"/>
    </location>
</feature>
<dbReference type="PROSITE" id="PS50850">
    <property type="entry name" value="MFS"/>
    <property type="match status" value="1"/>
</dbReference>
<keyword evidence="3 8" id="KW-0812">Transmembrane</keyword>
<evidence type="ECO:0000256" key="5">
    <source>
        <dbReference type="ARBA" id="ARBA00023136"/>
    </source>
</evidence>
<organism evidence="10 11">
    <name type="scientific">Streptomyces cacaoi</name>
    <dbReference type="NCBI Taxonomy" id="1898"/>
    <lineage>
        <taxon>Bacteria</taxon>
        <taxon>Bacillati</taxon>
        <taxon>Actinomycetota</taxon>
        <taxon>Actinomycetes</taxon>
        <taxon>Kitasatosporales</taxon>
        <taxon>Streptomycetaceae</taxon>
        <taxon>Streptomyces</taxon>
    </lineage>
</organism>
<comment type="subcellular location">
    <subcellularLocation>
        <location evidence="1">Cell membrane</location>
        <topology evidence="1">Multi-pass membrane protein</topology>
    </subcellularLocation>
</comment>
<feature type="transmembrane region" description="Helical" evidence="8">
    <location>
        <begin position="286"/>
        <end position="306"/>
    </location>
</feature>
<proteinExistence type="predicted"/>
<feature type="transmembrane region" description="Helical" evidence="8">
    <location>
        <begin position="327"/>
        <end position="346"/>
    </location>
</feature>
<name>A0A4Y3R742_STRCI</name>
<feature type="transmembrane region" description="Helical" evidence="8">
    <location>
        <begin position="261"/>
        <end position="280"/>
    </location>
</feature>
<evidence type="ECO:0000256" key="4">
    <source>
        <dbReference type="ARBA" id="ARBA00022989"/>
    </source>
</evidence>
<evidence type="ECO:0000256" key="3">
    <source>
        <dbReference type="ARBA" id="ARBA00022692"/>
    </source>
</evidence>
<feature type="transmembrane region" description="Helical" evidence="8">
    <location>
        <begin position="132"/>
        <end position="152"/>
    </location>
</feature>
<keyword evidence="11" id="KW-1185">Reference proteome</keyword>
<dbReference type="InterPro" id="IPR036259">
    <property type="entry name" value="MFS_trans_sf"/>
</dbReference>
<comment type="caution">
    <text evidence="10">The sequence shown here is derived from an EMBL/GenBank/DDBJ whole genome shotgun (WGS) entry which is preliminary data.</text>
</comment>
<dbReference type="InterPro" id="IPR011701">
    <property type="entry name" value="MFS"/>
</dbReference>
<keyword evidence="6" id="KW-0046">Antibiotic resistance</keyword>
<dbReference type="Pfam" id="PF07690">
    <property type="entry name" value="MFS_1"/>
    <property type="match status" value="1"/>
</dbReference>
<evidence type="ECO:0000313" key="11">
    <source>
        <dbReference type="Proteomes" id="UP000319210"/>
    </source>
</evidence>
<feature type="domain" description="Major facilitator superfamily (MFS) profile" evidence="9">
    <location>
        <begin position="63"/>
        <end position="503"/>
    </location>
</feature>
<dbReference type="GO" id="GO:0046677">
    <property type="term" value="P:response to antibiotic"/>
    <property type="evidence" value="ECO:0007669"/>
    <property type="project" value="UniProtKB-KW"/>
</dbReference>
<keyword evidence="5 8" id="KW-0472">Membrane</keyword>
<dbReference type="EMBL" id="BJMM01000033">
    <property type="protein sequence ID" value="GEB52598.1"/>
    <property type="molecule type" value="Genomic_DNA"/>
</dbReference>
<dbReference type="Gene3D" id="1.20.1250.20">
    <property type="entry name" value="MFS general substrate transporter like domains"/>
    <property type="match status" value="1"/>
</dbReference>
<dbReference type="PANTHER" id="PTHR42718">
    <property type="entry name" value="MAJOR FACILITATOR SUPERFAMILY MULTIDRUG TRANSPORTER MFSC"/>
    <property type="match status" value="1"/>
</dbReference>
<keyword evidence="4 8" id="KW-1133">Transmembrane helix</keyword>
<dbReference type="Gene3D" id="1.20.1720.10">
    <property type="entry name" value="Multidrug resistance protein D"/>
    <property type="match status" value="1"/>
</dbReference>
<evidence type="ECO:0000256" key="2">
    <source>
        <dbReference type="ARBA" id="ARBA00022448"/>
    </source>
</evidence>
<feature type="transmembrane region" description="Helical" evidence="8">
    <location>
        <begin position="480"/>
        <end position="499"/>
    </location>
</feature>
<dbReference type="Proteomes" id="UP000319210">
    <property type="component" value="Unassembled WGS sequence"/>
</dbReference>
<reference evidence="10 11" key="1">
    <citation type="submission" date="2019-06" db="EMBL/GenBank/DDBJ databases">
        <title>Whole genome shotgun sequence of Streptomyces cacaoi subsp. cacaoi NBRC 12748.</title>
        <authorList>
            <person name="Hosoyama A."/>
            <person name="Uohara A."/>
            <person name="Ohji S."/>
            <person name="Ichikawa N."/>
        </authorList>
    </citation>
    <scope>NUCLEOTIDE SEQUENCE [LARGE SCALE GENOMIC DNA]</scope>
    <source>
        <strain evidence="10 11">NBRC 12748</strain>
    </source>
</reference>
<feature type="transmembrane region" description="Helical" evidence="8">
    <location>
        <begin position="220"/>
        <end position="240"/>
    </location>
</feature>
<evidence type="ECO:0000256" key="1">
    <source>
        <dbReference type="ARBA" id="ARBA00004651"/>
    </source>
</evidence>
<feature type="compositionally biased region" description="Low complexity" evidence="7">
    <location>
        <begin position="30"/>
        <end position="48"/>
    </location>
</feature>
<evidence type="ECO:0000259" key="9">
    <source>
        <dbReference type="PROSITE" id="PS50850"/>
    </source>
</evidence>
<evidence type="ECO:0000256" key="6">
    <source>
        <dbReference type="ARBA" id="ARBA00023251"/>
    </source>
</evidence>
<gene>
    <name evidence="10" type="ORF">SCA03_51490</name>
</gene>
<evidence type="ECO:0000313" key="10">
    <source>
        <dbReference type="EMBL" id="GEB52598.1"/>
    </source>
</evidence>
<protein>
    <submittedName>
        <fullName evidence="10">MFS transporter</fullName>
    </submittedName>
</protein>
<feature type="transmembrane region" description="Helical" evidence="8">
    <location>
        <begin position="358"/>
        <end position="379"/>
    </location>
</feature>
<evidence type="ECO:0000256" key="8">
    <source>
        <dbReference type="SAM" id="Phobius"/>
    </source>
</evidence>
<feature type="region of interest" description="Disordered" evidence="7">
    <location>
        <begin position="1"/>
        <end position="57"/>
    </location>
</feature>
<keyword evidence="2" id="KW-0813">Transport</keyword>
<dbReference type="PANTHER" id="PTHR42718:SF9">
    <property type="entry name" value="MAJOR FACILITATOR SUPERFAMILY MULTIDRUG TRANSPORTER MFSC"/>
    <property type="match status" value="1"/>
</dbReference>
<dbReference type="RefSeq" id="WP_230988908.1">
    <property type="nucleotide sequence ID" value="NZ_BJMM01000033.1"/>
</dbReference>
<feature type="transmembrane region" description="Helical" evidence="8">
    <location>
        <begin position="411"/>
        <end position="429"/>
    </location>
</feature>
<evidence type="ECO:0000256" key="7">
    <source>
        <dbReference type="SAM" id="MobiDB-lite"/>
    </source>
</evidence>
<dbReference type="GO" id="GO:0005886">
    <property type="term" value="C:plasma membrane"/>
    <property type="evidence" value="ECO:0007669"/>
    <property type="project" value="UniProtKB-SubCell"/>
</dbReference>
<dbReference type="SUPFAM" id="SSF103473">
    <property type="entry name" value="MFS general substrate transporter"/>
    <property type="match status" value="1"/>
</dbReference>
<dbReference type="GO" id="GO:0022857">
    <property type="term" value="F:transmembrane transporter activity"/>
    <property type="evidence" value="ECO:0007669"/>
    <property type="project" value="InterPro"/>
</dbReference>
<dbReference type="InterPro" id="IPR020846">
    <property type="entry name" value="MFS_dom"/>
</dbReference>
<sequence length="508" mass="51345">MTAAPGDASGRGATGPAHRTHPAGPPATAPRPAAGTGRPGTPAPGAADAPPPGGRQPAFGARLMTPLLLGSVLNPVNSTMIATALVAIGRHFGVGAADTAWLVASLYLASAVAQPAMGGLADRFGPRRVFQAGLLIVVAAGAVGALAPAFGWLIASRVLLGVGTSAAYPCAMALLRTEAARLGRPVPRPVLARLSLASLGSAATGPVLGGLLATTVGWRAIFAVNIPVALLGLFLAALWLPRRPEAPAPDASGTRSAPQRTDVLGILLFAAALVTLMLFLMEPGRARLPLLAPFAVLGCAFVLQQLRHPAPFLDLRLLARHRPLLRTYLRHGLAYLVIYCVMYGFAQWLEESHGFSSLHSGLFMLPMSVTAGVCSLLGARTKGIRGPLTLAAALLVAGSGVLLLTTGSSPAAVLLAVAVVFGVSQGLTGTGNQAALAAQAPAGGVGGAAGLQRTSQYLGAIVASSLIAVFYGHSADDSGLHLIAVTTAGLGVLLLALTVTDRALRGRS</sequence>
<accession>A0A4Y3R742</accession>